<sequence>GAPSSTYLDFSPGPAKAFLYPRAGYVPKPVVLQAFCPPPFQEPDQQKLNCMCPVRALDICLSAMVPLRRVFLHLNRPSAAG</sequence>
<dbReference type="EMBL" id="JAMKFB020000010">
    <property type="protein sequence ID" value="KAL0182122.1"/>
    <property type="molecule type" value="Genomic_DNA"/>
</dbReference>
<name>A0ABD0Q7E7_CIRMR</name>
<keyword evidence="2" id="KW-1185">Reference proteome</keyword>
<protein>
    <submittedName>
        <fullName evidence="1">Uncharacterized protein</fullName>
    </submittedName>
</protein>
<feature type="non-terminal residue" evidence="1">
    <location>
        <position position="1"/>
    </location>
</feature>
<evidence type="ECO:0000313" key="2">
    <source>
        <dbReference type="Proteomes" id="UP001529510"/>
    </source>
</evidence>
<evidence type="ECO:0000313" key="1">
    <source>
        <dbReference type="EMBL" id="KAL0182122.1"/>
    </source>
</evidence>
<dbReference type="Proteomes" id="UP001529510">
    <property type="component" value="Unassembled WGS sequence"/>
</dbReference>
<accession>A0ABD0Q7E7</accession>
<feature type="non-terminal residue" evidence="1">
    <location>
        <position position="81"/>
    </location>
</feature>
<organism evidence="1 2">
    <name type="scientific">Cirrhinus mrigala</name>
    <name type="common">Mrigala</name>
    <dbReference type="NCBI Taxonomy" id="683832"/>
    <lineage>
        <taxon>Eukaryota</taxon>
        <taxon>Metazoa</taxon>
        <taxon>Chordata</taxon>
        <taxon>Craniata</taxon>
        <taxon>Vertebrata</taxon>
        <taxon>Euteleostomi</taxon>
        <taxon>Actinopterygii</taxon>
        <taxon>Neopterygii</taxon>
        <taxon>Teleostei</taxon>
        <taxon>Ostariophysi</taxon>
        <taxon>Cypriniformes</taxon>
        <taxon>Cyprinidae</taxon>
        <taxon>Labeoninae</taxon>
        <taxon>Labeonini</taxon>
        <taxon>Cirrhinus</taxon>
    </lineage>
</organism>
<proteinExistence type="predicted"/>
<reference evidence="1 2" key="1">
    <citation type="submission" date="2024-05" db="EMBL/GenBank/DDBJ databases">
        <title>Genome sequencing and assembly of Indian major carp, Cirrhinus mrigala (Hamilton, 1822).</title>
        <authorList>
            <person name="Mohindra V."/>
            <person name="Chowdhury L.M."/>
            <person name="Lal K."/>
            <person name="Jena J.K."/>
        </authorList>
    </citation>
    <scope>NUCLEOTIDE SEQUENCE [LARGE SCALE GENOMIC DNA]</scope>
    <source>
        <strain evidence="1">CM1030</strain>
        <tissue evidence="1">Blood</tissue>
    </source>
</reference>
<comment type="caution">
    <text evidence="1">The sequence shown here is derived from an EMBL/GenBank/DDBJ whole genome shotgun (WGS) entry which is preliminary data.</text>
</comment>
<gene>
    <name evidence="1" type="ORF">M9458_021497</name>
</gene>
<dbReference type="AlphaFoldDB" id="A0ABD0Q7E7"/>